<dbReference type="Proteomes" id="UP000287394">
    <property type="component" value="Chromosome"/>
</dbReference>
<organism evidence="1 2">
    <name type="scientific">Capsulimonas corticalis</name>
    <dbReference type="NCBI Taxonomy" id="2219043"/>
    <lineage>
        <taxon>Bacteria</taxon>
        <taxon>Bacillati</taxon>
        <taxon>Armatimonadota</taxon>
        <taxon>Armatimonadia</taxon>
        <taxon>Capsulimonadales</taxon>
        <taxon>Capsulimonadaceae</taxon>
        <taxon>Capsulimonas</taxon>
    </lineage>
</organism>
<keyword evidence="2" id="KW-1185">Reference proteome</keyword>
<dbReference type="PANTHER" id="PTHR32305">
    <property type="match status" value="1"/>
</dbReference>
<dbReference type="SMART" id="SM00060">
    <property type="entry name" value="FN3"/>
    <property type="match status" value="2"/>
</dbReference>
<dbReference type="PRINTS" id="PR00394">
    <property type="entry name" value="RHSPROTEIN"/>
</dbReference>
<protein>
    <submittedName>
        <fullName evidence="1">Type IV secretion protein Rhs</fullName>
    </submittedName>
</protein>
<dbReference type="KEGG" id="ccot:CCAX7_13440"/>
<dbReference type="InterPro" id="IPR036116">
    <property type="entry name" value="FN3_sf"/>
</dbReference>
<dbReference type="PROSITE" id="PS50853">
    <property type="entry name" value="FN3"/>
    <property type="match status" value="1"/>
</dbReference>
<dbReference type="InterPro" id="IPR022385">
    <property type="entry name" value="Rhs_assc_core"/>
</dbReference>
<accession>A0A402D4I1</accession>
<evidence type="ECO:0000313" key="2">
    <source>
        <dbReference type="Proteomes" id="UP000287394"/>
    </source>
</evidence>
<reference evidence="1 2" key="1">
    <citation type="journal article" date="2019" name="Int. J. Syst. Evol. Microbiol.">
        <title>Capsulimonas corticalis gen. nov., sp. nov., an aerobic capsulated bacterium, of a novel bacterial order, Capsulimonadales ord. nov., of the class Armatimonadia of the phylum Armatimonadetes.</title>
        <authorList>
            <person name="Li J."/>
            <person name="Kudo C."/>
            <person name="Tonouchi A."/>
        </authorList>
    </citation>
    <scope>NUCLEOTIDE SEQUENCE [LARGE SCALE GENOMIC DNA]</scope>
    <source>
        <strain evidence="1 2">AX-7</strain>
    </source>
</reference>
<dbReference type="Gene3D" id="2.180.10.10">
    <property type="entry name" value="RHS repeat-associated core"/>
    <property type="match status" value="3"/>
</dbReference>
<dbReference type="PANTHER" id="PTHR32305:SF15">
    <property type="entry name" value="PROTEIN RHSA-RELATED"/>
    <property type="match status" value="1"/>
</dbReference>
<dbReference type="InterPro" id="IPR006530">
    <property type="entry name" value="YD"/>
</dbReference>
<dbReference type="SUPFAM" id="SSF49265">
    <property type="entry name" value="Fibronectin type III"/>
    <property type="match status" value="1"/>
</dbReference>
<dbReference type="CDD" id="cd00063">
    <property type="entry name" value="FN3"/>
    <property type="match status" value="2"/>
</dbReference>
<dbReference type="NCBIfam" id="TIGR03696">
    <property type="entry name" value="Rhs_assc_core"/>
    <property type="match status" value="1"/>
</dbReference>
<dbReference type="RefSeq" id="WP_119324434.1">
    <property type="nucleotide sequence ID" value="NZ_AP025739.1"/>
</dbReference>
<sequence>MRALKHRLLALFLLLFVSIASRPAAAVVPGTPTLTAASYTYTQTFLTWTAVSGNPTSFNIYRSTTPGAEVLVTNLFAGSTVDSGLASGTVYYYQITAVNASGESPRSAEVSAVTGLPVSLIRGGHQAVTVSWTPPGGSNAAGYNVYRVKQIGGAYAKVNASPIAGSSYLDTGLENGTPYFYEVSAVSAGGTESIRSTPYPITPNVHVNCGGSSVYPDSVGFFWAANTGSSTGTNISTAVQQNGSSAALPSSDQPLYQNQLQEATPGAGITYNLPVTTGAYTLVLGFSEISATAAGQRKFNVTANGQQILTNYDIFSTAGAANKVVSTAARVNVQSSGTLTLVFTGTVGSACVATISLQPITAPAADAPEPGYASPSVPLDRATSADGAGPASSFFVVVPSLVAENHPGVDIAAYNPVGPSVSYERSYRSNLTTLGYSAPGLGVGWTDNFDLNITSASASTWGPLTLVYGNQAKETFTPTVTGGTATFTHPAGAPYVVTGVPSGTVGQWTSITLTFKDHTQMTFTPADPAVTNVKYVYSKLTNLVGRFVSINRDTAANGNRVLTVTNDVPTTLLQFNYTGALLASVQDLASATPSDNRQVNYIFDGGSRLVKVSEIFTVGGTVGADRWRYGYQAVNNKSYLGVVDVPDPSHPGGTSYSRGKLFYDQTGVVSLTTDAAGRQTSYLPNPNAQLVVAVNSNADGSQAMSHRQYYSSGLNLNAGFQDGGGQNETLSYSDANNPRLPTSDINRNGQSTGVTYNDAFGNPATVRTPRGVVVTNTYDFTNFPLGQVTNSQETHQTGGTTDATKQATSYTYYGPSDGALNGLVHTITSPAPDSTVALPSLVMTTITYTLPSSTSAGGQVLTVAEPGNNAGGTLTTTYNYTSDPSYDANGAPGSYSQNEVIGEPLTVTNPAGNVTHYRYDGRGNVILSIDAIGNKTNYVYNTADQLVQTIAPATNTSTPTARAYTQTNYQYPGGPAASEQVYDESGALVREVDTAYTADGEVASVMGSTEPVSYTYDGLSRVSTLKDGNNHVTNYSYDPVGNLAKIQYPGVSGVFDTLTFTYDHDQNLQTKVDGRGITTTYARVDPESQVTGIAYSGLPATVTPIGTTSFAYDVYGRLSLMTDNTGTTGYSNYDDLDEPLLMTRSFTGGPQNQQISYAHYPDGSRKTLTTPVGVTNPLTGINSGNFTYSYDLAGRLTQQKVPFTFYNINLTQGDFLTHQWNANGWLKRTDNLLTAPDEYASTRTNYTYNARGFITALTNYQYDPANNLLSNIATFNNLTYDAVGNRLSQYTNMYAFGAAPDGSRSLRFGYDTAHASALQNRDVLASEASSLHGGSASAAYNDVYTNNFLYDGAYSITQFAMGGATQAFGNTVDNQISNSGYLPDGNGNMTTYQGAAFSYDPEDRLTAISSPMFSATYDGNGLRATKTAGGATTYFLYDGGAPLLEETFSGSNATISAVNVWAADGWRGRYYPTAPVPFYSAYNFDPQGNIITRQLTNNTATRTYDFASYEAYGKRTADFQDDNGANPAALQEPAGYGGQYGYYTDRETGLLCLTHRYYDPGTGRFINRDPIGYQGGVNLYGYAGGNPVNESDPSGYDYDKSLGDMFASWDRAAGNLADRVNNSSSVRFVHSTVHAVKKAYIDFATLYGKSQQDYVVSTLVWYSKPGAFDPPARRNRASEYPHGNSDEIREEVIARHTDAQGRVIDPVTQEEIPKDQITIDHKEPVVKHWNRIGYNQTAAQRRAWYNDTNNLTVKPWSENSRSGARLRIKYRQDVGPNYTR</sequence>
<dbReference type="InterPro" id="IPR003961">
    <property type="entry name" value="FN3_dom"/>
</dbReference>
<dbReference type="EMBL" id="AP025739">
    <property type="protein sequence ID" value="BDI29293.1"/>
    <property type="molecule type" value="Genomic_DNA"/>
</dbReference>
<gene>
    <name evidence="1" type="ORF">CCAX7_13440</name>
</gene>
<dbReference type="InterPro" id="IPR013783">
    <property type="entry name" value="Ig-like_fold"/>
</dbReference>
<dbReference type="Gene3D" id="2.60.40.10">
    <property type="entry name" value="Immunoglobulins"/>
    <property type="match status" value="2"/>
</dbReference>
<proteinExistence type="predicted"/>
<dbReference type="OrthoDB" id="8552614at2"/>
<dbReference type="InterPro" id="IPR050708">
    <property type="entry name" value="T6SS_VgrG/RHS"/>
</dbReference>
<name>A0A402D4I1_9BACT</name>
<dbReference type="Gene3D" id="2.60.120.430">
    <property type="entry name" value="Galactose-binding lectin"/>
    <property type="match status" value="1"/>
</dbReference>
<dbReference type="Pfam" id="PF11721">
    <property type="entry name" value="Malectin"/>
    <property type="match status" value="1"/>
</dbReference>
<dbReference type="Pfam" id="PF00041">
    <property type="entry name" value="fn3"/>
    <property type="match status" value="1"/>
</dbReference>
<evidence type="ECO:0000313" key="1">
    <source>
        <dbReference type="EMBL" id="BDI29293.1"/>
    </source>
</evidence>
<dbReference type="NCBIfam" id="TIGR01643">
    <property type="entry name" value="YD_repeat_2x"/>
    <property type="match status" value="1"/>
</dbReference>
<dbReference type="InterPro" id="IPR021720">
    <property type="entry name" value="Malectin_dom"/>
</dbReference>